<dbReference type="PANTHER" id="PTHR31157">
    <property type="entry name" value="SCP DOMAIN-CONTAINING PROTEIN"/>
    <property type="match status" value="1"/>
</dbReference>
<proteinExistence type="predicted"/>
<accession>A0AAX4HJ20</accession>
<evidence type="ECO:0000313" key="4">
    <source>
        <dbReference type="Proteomes" id="UP001324634"/>
    </source>
</evidence>
<evidence type="ECO:0000313" key="3">
    <source>
        <dbReference type="EMBL" id="WPU63224.1"/>
    </source>
</evidence>
<feature type="compositionally biased region" description="Low complexity" evidence="1">
    <location>
        <begin position="58"/>
        <end position="69"/>
    </location>
</feature>
<feature type="compositionally biased region" description="Low complexity" evidence="1">
    <location>
        <begin position="36"/>
        <end position="47"/>
    </location>
</feature>
<evidence type="ECO:0000256" key="1">
    <source>
        <dbReference type="SAM" id="MobiDB-lite"/>
    </source>
</evidence>
<dbReference type="Pfam" id="PF00188">
    <property type="entry name" value="CAP"/>
    <property type="match status" value="1"/>
</dbReference>
<name>A0AAX4HJ20_9BACT</name>
<keyword evidence="4" id="KW-1185">Reference proteome</keyword>
<organism evidence="3 4">
    <name type="scientific">Peredibacter starrii</name>
    <dbReference type="NCBI Taxonomy" id="28202"/>
    <lineage>
        <taxon>Bacteria</taxon>
        <taxon>Pseudomonadati</taxon>
        <taxon>Bdellovibrionota</taxon>
        <taxon>Bacteriovoracia</taxon>
        <taxon>Bacteriovoracales</taxon>
        <taxon>Bacteriovoracaceae</taxon>
        <taxon>Peredibacter</taxon>
    </lineage>
</organism>
<dbReference type="CDD" id="cd05379">
    <property type="entry name" value="CAP_bacterial"/>
    <property type="match status" value="1"/>
</dbReference>
<sequence length="195" mass="20455">MKTTTLLLTTLLLVTACNKNPGEDSSSSDQTVVDETTAGSSSGSTGTTTGGTTGGSTTGTTTGGTTTPTQTWTEEFMDLINDHRQSLGLRALIHDPGMEKIAQTHSQNMANGTVAFGHTGFSSRCSQARAVLGGGNLCAENVAYGQKTPQAAFNAWMNSSGHRANIEQSRVTHTGFGYAKSASGTYYWTQIFLEL</sequence>
<dbReference type="AlphaFoldDB" id="A0AAX4HJ20"/>
<evidence type="ECO:0000259" key="2">
    <source>
        <dbReference type="Pfam" id="PF00188"/>
    </source>
</evidence>
<dbReference type="InterPro" id="IPR014044">
    <property type="entry name" value="CAP_dom"/>
</dbReference>
<dbReference type="InterPro" id="IPR035940">
    <property type="entry name" value="CAP_sf"/>
</dbReference>
<protein>
    <submittedName>
        <fullName evidence="3">CAP domain-containing protein</fullName>
    </submittedName>
</protein>
<feature type="domain" description="SCP" evidence="2">
    <location>
        <begin position="78"/>
        <end position="192"/>
    </location>
</feature>
<feature type="compositionally biased region" description="Polar residues" evidence="1">
    <location>
        <begin position="23"/>
        <end position="34"/>
    </location>
</feature>
<dbReference type="EMBL" id="CP139487">
    <property type="protein sequence ID" value="WPU63224.1"/>
    <property type="molecule type" value="Genomic_DNA"/>
</dbReference>
<dbReference type="SUPFAM" id="SSF55797">
    <property type="entry name" value="PR-1-like"/>
    <property type="match status" value="1"/>
</dbReference>
<dbReference type="PANTHER" id="PTHR31157:SF1">
    <property type="entry name" value="SCP DOMAIN-CONTAINING PROTEIN"/>
    <property type="match status" value="1"/>
</dbReference>
<reference evidence="3 4" key="1">
    <citation type="submission" date="2023-11" db="EMBL/GenBank/DDBJ databases">
        <title>Peredibacter starrii A3.12.</title>
        <authorList>
            <person name="Mitchell R.J."/>
        </authorList>
    </citation>
    <scope>NUCLEOTIDE SEQUENCE [LARGE SCALE GENOMIC DNA]</scope>
    <source>
        <strain evidence="3 4">A3.12</strain>
    </source>
</reference>
<dbReference type="PROSITE" id="PS51257">
    <property type="entry name" value="PROKAR_LIPOPROTEIN"/>
    <property type="match status" value="1"/>
</dbReference>
<feature type="region of interest" description="Disordered" evidence="1">
    <location>
        <begin position="19"/>
        <end position="69"/>
    </location>
</feature>
<dbReference type="RefSeq" id="WP_321389537.1">
    <property type="nucleotide sequence ID" value="NZ_CP139487.1"/>
</dbReference>
<dbReference type="KEGG" id="psti:SOO65_11065"/>
<dbReference type="Proteomes" id="UP001324634">
    <property type="component" value="Chromosome"/>
</dbReference>
<feature type="compositionally biased region" description="Gly residues" evidence="1">
    <location>
        <begin position="48"/>
        <end position="57"/>
    </location>
</feature>
<gene>
    <name evidence="3" type="ORF">SOO65_11065</name>
</gene>
<dbReference type="Gene3D" id="3.40.33.10">
    <property type="entry name" value="CAP"/>
    <property type="match status" value="1"/>
</dbReference>